<evidence type="ECO:0000313" key="2">
    <source>
        <dbReference type="Proteomes" id="UP000010816"/>
    </source>
</evidence>
<dbReference type="AlphaFoldDB" id="L0GVU8"/>
<accession>L0GVU8</accession>
<gene>
    <name evidence="1" type="ORF">Thimo_0629</name>
</gene>
<dbReference type="PATRIC" id="fig|765912.4.peg.611"/>
<dbReference type="EMBL" id="CP003051">
    <property type="protein sequence ID" value="AGA89470.1"/>
    <property type="molecule type" value="Genomic_DNA"/>
</dbReference>
<dbReference type="KEGG" id="tmb:Thimo_0629"/>
<dbReference type="Proteomes" id="UP000010816">
    <property type="component" value="Chromosome"/>
</dbReference>
<proteinExistence type="predicted"/>
<dbReference type="HOGENOM" id="CLU_952507_0_0_6"/>
<dbReference type="eggNOG" id="ENOG502Z8CH">
    <property type="taxonomic scope" value="Bacteria"/>
</dbReference>
<name>L0GVU8_9GAMM</name>
<sequence>MSTEILQRLATGLTRGELVPYLGPGALADVVDPASGEPIPAASESMILAMNNGRPMSARLMWEFSRAAMSIELKRGRSAVNRFLTGTYGDRTWTRAALHDWLARTRPPYVVDINRDTQLQDSYLTTPHTLIRGIARIGGTPYRFVIHHWDGETYREVAQENVDRTLPILFKPLGSPVPTPTFIASDADFVDYITELMGGLAIPGFLKEYRVGRQYVLLGLRLTRDTERMILSDLIHAAGSPPGWALIVDPTAKERRFCERQGLEIVEADIPDLIAAAPRDHIEDPTPAMQEIGC</sequence>
<dbReference type="OrthoDB" id="9802053at2"/>
<evidence type="ECO:0000313" key="1">
    <source>
        <dbReference type="EMBL" id="AGA89470.1"/>
    </source>
</evidence>
<reference evidence="1 2" key="1">
    <citation type="submission" date="2011-09" db="EMBL/GenBank/DDBJ databases">
        <title>Complete sequence of chromosome of Thioflavicoccus mobilis 8321.</title>
        <authorList>
            <consortium name="US DOE Joint Genome Institute"/>
            <person name="Lucas S."/>
            <person name="Han J."/>
            <person name="Lapidus A."/>
            <person name="Cheng J.-F."/>
            <person name="Goodwin L."/>
            <person name="Pitluck S."/>
            <person name="Peters L."/>
            <person name="Ovchinnikova G."/>
            <person name="Lu M."/>
            <person name="Detter J.C."/>
            <person name="Han C."/>
            <person name="Tapia R."/>
            <person name="Land M."/>
            <person name="Hauser L."/>
            <person name="Kyrpides N."/>
            <person name="Ivanova N."/>
            <person name="Pagani I."/>
            <person name="Vogl K."/>
            <person name="Liu Z."/>
            <person name="Imhoff J."/>
            <person name="Thiel V."/>
            <person name="Frigaard N.-U."/>
            <person name="Bryant D."/>
            <person name="Woyke T."/>
        </authorList>
    </citation>
    <scope>NUCLEOTIDE SEQUENCE [LARGE SCALE GENOMIC DNA]</scope>
    <source>
        <strain evidence="1 2">8321</strain>
    </source>
</reference>
<evidence type="ECO:0008006" key="3">
    <source>
        <dbReference type="Google" id="ProtNLM"/>
    </source>
</evidence>
<keyword evidence="2" id="KW-1185">Reference proteome</keyword>
<dbReference type="STRING" id="765912.Thimo_0629"/>
<organism evidence="1 2">
    <name type="scientific">Thioflavicoccus mobilis 8321</name>
    <dbReference type="NCBI Taxonomy" id="765912"/>
    <lineage>
        <taxon>Bacteria</taxon>
        <taxon>Pseudomonadati</taxon>
        <taxon>Pseudomonadota</taxon>
        <taxon>Gammaproteobacteria</taxon>
        <taxon>Chromatiales</taxon>
        <taxon>Chromatiaceae</taxon>
        <taxon>Thioflavicoccus</taxon>
    </lineage>
</organism>
<dbReference type="RefSeq" id="WP_015279617.1">
    <property type="nucleotide sequence ID" value="NC_019940.1"/>
</dbReference>
<protein>
    <recommendedName>
        <fullName evidence="3">SIR2-like domain-containing protein</fullName>
    </recommendedName>
</protein>